<evidence type="ECO:0000313" key="4">
    <source>
        <dbReference type="WBParaSite" id="TTAC_0000219101-mRNA-1"/>
    </source>
</evidence>
<dbReference type="GO" id="GO:0008422">
    <property type="term" value="F:beta-glucosidase activity"/>
    <property type="evidence" value="ECO:0007669"/>
    <property type="project" value="TreeGrafter"/>
</dbReference>
<feature type="domain" description="Glycosyl-hydrolase family 116 N-terminal" evidence="1">
    <location>
        <begin position="85"/>
        <end position="428"/>
    </location>
</feature>
<gene>
    <name evidence="2" type="ORF">TTAC_LOCUS2178</name>
</gene>
<accession>A0A0R3WN53</accession>
<dbReference type="OrthoDB" id="730489at2759"/>
<dbReference type="InterPro" id="IPR052566">
    <property type="entry name" value="Non-lysos_glucosylceramidase"/>
</dbReference>
<reference evidence="2 3" key="2">
    <citation type="submission" date="2018-11" db="EMBL/GenBank/DDBJ databases">
        <authorList>
            <consortium name="Pathogen Informatics"/>
        </authorList>
    </citation>
    <scope>NUCLEOTIDE SEQUENCE [LARGE SCALE GENOMIC DNA]</scope>
</reference>
<reference evidence="4" key="1">
    <citation type="submission" date="2017-02" db="UniProtKB">
        <authorList>
            <consortium name="WormBaseParasite"/>
        </authorList>
    </citation>
    <scope>IDENTIFICATION</scope>
</reference>
<dbReference type="AlphaFoldDB" id="A0A0R3WN53"/>
<dbReference type="Proteomes" id="UP000274429">
    <property type="component" value="Unassembled WGS sequence"/>
</dbReference>
<protein>
    <submittedName>
        <fullName evidence="4">Glyco_hydr_116N domain-containing protein</fullName>
    </submittedName>
</protein>
<sequence length="435" mass="48427">MTFIPDDAVKFVKDRGLVSPYGWHAKFNQKEVHSSPPRPPSFKTIAEFTPMAFRYLYQIYFPNKKAKTLPFMDPLNPVRMESMYGVPLGGIGCGTIGRGFKGEFCRSSLRPGIYNHKVNVTDQFIVSVFREDRVYQKVLSPHTSGSGIPHSLSSWEWGFPADRGHYIGLYPRSWTIYELPEVDLILICEQISPIIPHNYKDTCLPVGVFQWTVLNFHPTEEARVSITLTWRGPRYKKHPPPQEHGTAGEECFNSHTVNASVSAINGELTRTFEAGVLRGCLMETCIGHLMPCCFGVAAAASNEVRSLSDANLFSSSSASSSESQEVPSPTFPRAHTQAPLAARFWKDLKATGLLSNDNTGYISEGTKKRSSLVMAVCATCVVSPSCTTLATVSHRPSEIAEAGSSTLHFFVTWHIPRVHFRSAIVTYRRLDFVKI</sequence>
<dbReference type="InterPro" id="IPR024462">
    <property type="entry name" value="GH116_N"/>
</dbReference>
<proteinExistence type="predicted"/>
<organism evidence="4">
    <name type="scientific">Hydatigena taeniaeformis</name>
    <name type="common">Feline tapeworm</name>
    <name type="synonym">Taenia taeniaeformis</name>
    <dbReference type="NCBI Taxonomy" id="6205"/>
    <lineage>
        <taxon>Eukaryota</taxon>
        <taxon>Metazoa</taxon>
        <taxon>Spiralia</taxon>
        <taxon>Lophotrochozoa</taxon>
        <taxon>Platyhelminthes</taxon>
        <taxon>Cestoda</taxon>
        <taxon>Eucestoda</taxon>
        <taxon>Cyclophyllidea</taxon>
        <taxon>Taeniidae</taxon>
        <taxon>Hydatigera</taxon>
    </lineage>
</organism>
<dbReference type="Pfam" id="PF12215">
    <property type="entry name" value="Glyco_hydr_116N"/>
    <property type="match status" value="1"/>
</dbReference>
<evidence type="ECO:0000313" key="2">
    <source>
        <dbReference type="EMBL" id="VDM19143.1"/>
    </source>
</evidence>
<evidence type="ECO:0000313" key="3">
    <source>
        <dbReference type="Proteomes" id="UP000274429"/>
    </source>
</evidence>
<evidence type="ECO:0000259" key="1">
    <source>
        <dbReference type="Pfam" id="PF12215"/>
    </source>
</evidence>
<dbReference type="PANTHER" id="PTHR12654:SF0">
    <property type="entry name" value="NON-LYSOSOMAL GLUCOSYLCERAMIDASE"/>
    <property type="match status" value="1"/>
</dbReference>
<dbReference type="WBParaSite" id="TTAC_0000219101-mRNA-1">
    <property type="protein sequence ID" value="TTAC_0000219101-mRNA-1"/>
    <property type="gene ID" value="TTAC_0000219101"/>
</dbReference>
<dbReference type="PANTHER" id="PTHR12654">
    <property type="entry name" value="BILE ACID BETA-GLUCOSIDASE-RELATED"/>
    <property type="match status" value="1"/>
</dbReference>
<keyword evidence="3" id="KW-1185">Reference proteome</keyword>
<dbReference type="STRING" id="6205.A0A0R3WN53"/>
<dbReference type="EMBL" id="UYWX01000825">
    <property type="protein sequence ID" value="VDM19143.1"/>
    <property type="molecule type" value="Genomic_DNA"/>
</dbReference>
<name>A0A0R3WN53_HYDTA</name>